<reference evidence="12" key="1">
    <citation type="submission" date="2021-02" db="EMBL/GenBank/DDBJ databases">
        <authorList>
            <person name="Nowell W R."/>
        </authorList>
    </citation>
    <scope>NUCLEOTIDE SEQUENCE</scope>
</reference>
<gene>
    <name evidence="11" type="ORF">EDS130_LOCUS24960</name>
    <name evidence="12" type="ORF">XAT740_LOCUS33579</name>
</gene>
<dbReference type="EMBL" id="CAJNOJ010000144">
    <property type="protein sequence ID" value="CAF1193689.1"/>
    <property type="molecule type" value="Genomic_DNA"/>
</dbReference>
<proteinExistence type="predicted"/>
<dbReference type="OrthoDB" id="5778610at2759"/>
<feature type="domain" description="NR LBD" evidence="10">
    <location>
        <begin position="229"/>
        <end position="468"/>
    </location>
</feature>
<dbReference type="GO" id="GO:0004879">
    <property type="term" value="F:nuclear receptor activity"/>
    <property type="evidence" value="ECO:0007669"/>
    <property type="project" value="TreeGrafter"/>
</dbReference>
<keyword evidence="7" id="KW-0675">Receptor</keyword>
<evidence type="ECO:0000313" key="11">
    <source>
        <dbReference type="EMBL" id="CAF1193689.1"/>
    </source>
</evidence>
<keyword evidence="5" id="KW-0238">DNA-binding</keyword>
<evidence type="ECO:0000256" key="4">
    <source>
        <dbReference type="ARBA" id="ARBA00023015"/>
    </source>
</evidence>
<dbReference type="PANTHER" id="PTHR24082">
    <property type="entry name" value="NUCLEAR HORMONE RECEPTOR"/>
    <property type="match status" value="1"/>
</dbReference>
<name>A0A815K409_ADIRI</name>
<evidence type="ECO:0000313" key="12">
    <source>
        <dbReference type="EMBL" id="CAF1390592.1"/>
    </source>
</evidence>
<dbReference type="Proteomes" id="UP000663852">
    <property type="component" value="Unassembled WGS sequence"/>
</dbReference>
<dbReference type="InterPro" id="IPR035500">
    <property type="entry name" value="NHR-like_dom_sf"/>
</dbReference>
<evidence type="ECO:0000256" key="7">
    <source>
        <dbReference type="ARBA" id="ARBA00023170"/>
    </source>
</evidence>
<dbReference type="GO" id="GO:0000978">
    <property type="term" value="F:RNA polymerase II cis-regulatory region sequence-specific DNA binding"/>
    <property type="evidence" value="ECO:0007669"/>
    <property type="project" value="TreeGrafter"/>
</dbReference>
<keyword evidence="3" id="KW-0862">Zinc</keyword>
<evidence type="ECO:0000259" key="9">
    <source>
        <dbReference type="PROSITE" id="PS51030"/>
    </source>
</evidence>
<evidence type="ECO:0000256" key="8">
    <source>
        <dbReference type="ARBA" id="ARBA00023242"/>
    </source>
</evidence>
<dbReference type="PRINTS" id="PR00047">
    <property type="entry name" value="STROIDFINGER"/>
</dbReference>
<sequence length="469" mass="54051">MTTDQTKIIIVTANQSLIEQICSNNIANTQVLDVTNNEQNCSAINGDNIISNLAFLAQLSDGSSKNERIYKRALDSTDRSGEKPAKVSKKPMICAICGGRAIGYNYNVSSCSSCKAFFRRHVNQSLDEMQCLLGQNQCSLSHETRRRKCQKCRLHRCFEAGMKKEFMFSEEEKERRRKHCEEKRNASLISNVESVPEISLNGNEQFVETENDINWNGIEDISWEILSIEDWLIVESVRRSFLTTFETEDIPSLNFDVADTSSALMELSQFSHSITLRFISFIREINEFHNLHIDDRFSLVKYNIHLLSMIWKCFYYKPIDTRCSNEHFIKLRRFFALCGVSEDIQRTLNNLVLSLVELTKQDSATLSLLTMILIFSHGISMNDDESPLKDSAAVYRAQLHYTDLFEKHLNSKYDELQVIQQLTLLLTLILRMQSICKQLRELYQAQYLSYNLVDKVIPLLQTTLDISST</sequence>
<evidence type="ECO:0000256" key="6">
    <source>
        <dbReference type="ARBA" id="ARBA00023163"/>
    </source>
</evidence>
<dbReference type="SUPFAM" id="SSF48508">
    <property type="entry name" value="Nuclear receptor ligand-binding domain"/>
    <property type="match status" value="1"/>
</dbReference>
<keyword evidence="13" id="KW-1185">Reference proteome</keyword>
<dbReference type="SMART" id="SM00399">
    <property type="entry name" value="ZnF_C4"/>
    <property type="match status" value="1"/>
</dbReference>
<keyword evidence="4" id="KW-0805">Transcription regulation</keyword>
<keyword evidence="1" id="KW-0479">Metal-binding</keyword>
<comment type="caution">
    <text evidence="12">The sequence shown here is derived from an EMBL/GenBank/DDBJ whole genome shotgun (WGS) entry which is preliminary data.</text>
</comment>
<evidence type="ECO:0000313" key="13">
    <source>
        <dbReference type="Proteomes" id="UP000663828"/>
    </source>
</evidence>
<protein>
    <submittedName>
        <fullName evidence="12">Uncharacterized protein</fullName>
    </submittedName>
</protein>
<dbReference type="Gene3D" id="1.10.565.10">
    <property type="entry name" value="Retinoid X Receptor"/>
    <property type="match status" value="1"/>
</dbReference>
<dbReference type="PROSITE" id="PS51843">
    <property type="entry name" value="NR_LBD"/>
    <property type="match status" value="1"/>
</dbReference>
<feature type="domain" description="Nuclear receptor" evidence="9">
    <location>
        <begin position="91"/>
        <end position="169"/>
    </location>
</feature>
<evidence type="ECO:0000259" key="10">
    <source>
        <dbReference type="PROSITE" id="PS51843"/>
    </source>
</evidence>
<dbReference type="EMBL" id="CAJNOR010003217">
    <property type="protein sequence ID" value="CAF1390592.1"/>
    <property type="molecule type" value="Genomic_DNA"/>
</dbReference>
<evidence type="ECO:0000256" key="2">
    <source>
        <dbReference type="ARBA" id="ARBA00022771"/>
    </source>
</evidence>
<dbReference type="SUPFAM" id="SSF57716">
    <property type="entry name" value="Glucocorticoid receptor-like (DNA-binding domain)"/>
    <property type="match status" value="1"/>
</dbReference>
<keyword evidence="2" id="KW-0863">Zinc-finger</keyword>
<dbReference type="InterPro" id="IPR001628">
    <property type="entry name" value="Znf_hrmn_rcpt"/>
</dbReference>
<keyword evidence="6" id="KW-0804">Transcription</keyword>
<dbReference type="Proteomes" id="UP000663828">
    <property type="component" value="Unassembled WGS sequence"/>
</dbReference>
<accession>A0A815K409</accession>
<dbReference type="PROSITE" id="PS51030">
    <property type="entry name" value="NUCLEAR_REC_DBD_2"/>
    <property type="match status" value="1"/>
</dbReference>
<dbReference type="GO" id="GO:0045944">
    <property type="term" value="P:positive regulation of transcription by RNA polymerase II"/>
    <property type="evidence" value="ECO:0007669"/>
    <property type="project" value="TreeGrafter"/>
</dbReference>
<dbReference type="Pfam" id="PF00105">
    <property type="entry name" value="zf-C4"/>
    <property type="match status" value="1"/>
</dbReference>
<organism evidence="12 13">
    <name type="scientific">Adineta ricciae</name>
    <name type="common">Rotifer</name>
    <dbReference type="NCBI Taxonomy" id="249248"/>
    <lineage>
        <taxon>Eukaryota</taxon>
        <taxon>Metazoa</taxon>
        <taxon>Spiralia</taxon>
        <taxon>Gnathifera</taxon>
        <taxon>Rotifera</taxon>
        <taxon>Eurotatoria</taxon>
        <taxon>Bdelloidea</taxon>
        <taxon>Adinetida</taxon>
        <taxon>Adinetidae</taxon>
        <taxon>Adineta</taxon>
    </lineage>
</organism>
<dbReference type="Gene3D" id="3.30.50.10">
    <property type="entry name" value="Erythroid Transcription Factor GATA-1, subunit A"/>
    <property type="match status" value="1"/>
</dbReference>
<dbReference type="InterPro" id="IPR050234">
    <property type="entry name" value="Nuclear_hormone_rcpt_NR1"/>
</dbReference>
<dbReference type="GO" id="GO:0030154">
    <property type="term" value="P:cell differentiation"/>
    <property type="evidence" value="ECO:0007669"/>
    <property type="project" value="TreeGrafter"/>
</dbReference>
<dbReference type="AlphaFoldDB" id="A0A815K409"/>
<evidence type="ECO:0000256" key="3">
    <source>
        <dbReference type="ARBA" id="ARBA00022833"/>
    </source>
</evidence>
<evidence type="ECO:0000256" key="5">
    <source>
        <dbReference type="ARBA" id="ARBA00023125"/>
    </source>
</evidence>
<dbReference type="PANTHER" id="PTHR24082:SF283">
    <property type="entry name" value="NUCLEAR HORMONE RECEPTOR HR96"/>
    <property type="match status" value="1"/>
</dbReference>
<evidence type="ECO:0000256" key="1">
    <source>
        <dbReference type="ARBA" id="ARBA00022723"/>
    </source>
</evidence>
<dbReference type="InterPro" id="IPR000536">
    <property type="entry name" value="Nucl_hrmn_rcpt_lig-bd"/>
</dbReference>
<dbReference type="GO" id="GO:0008270">
    <property type="term" value="F:zinc ion binding"/>
    <property type="evidence" value="ECO:0007669"/>
    <property type="project" value="UniProtKB-KW"/>
</dbReference>
<dbReference type="InterPro" id="IPR013088">
    <property type="entry name" value="Znf_NHR/GATA"/>
</dbReference>
<dbReference type="GO" id="GO:0000122">
    <property type="term" value="P:negative regulation of transcription by RNA polymerase II"/>
    <property type="evidence" value="ECO:0007669"/>
    <property type="project" value="TreeGrafter"/>
</dbReference>
<keyword evidence="8" id="KW-0539">Nucleus</keyword>